<reference evidence="8" key="1">
    <citation type="submission" date="2024-02" db="EMBL/GenBank/DDBJ databases">
        <title>Genome sequences of strain Gemmobacter sp. JM10B15.</title>
        <authorList>
            <person name="Zhang M."/>
        </authorList>
    </citation>
    <scope>NUCLEOTIDE SEQUENCE</scope>
    <source>
        <strain evidence="8">JM10B15</strain>
    </source>
</reference>
<protein>
    <submittedName>
        <fullName evidence="8">FTR1 family protein</fullName>
    </submittedName>
</protein>
<dbReference type="Pfam" id="PF03239">
    <property type="entry name" value="FTR1"/>
    <property type="match status" value="1"/>
</dbReference>
<evidence type="ECO:0000256" key="6">
    <source>
        <dbReference type="SAM" id="Phobius"/>
    </source>
</evidence>
<keyword evidence="5 6" id="KW-0472">Membrane</keyword>
<dbReference type="InterPro" id="IPR004923">
    <property type="entry name" value="FTR1/Fip1/EfeU"/>
</dbReference>
<dbReference type="EMBL" id="JBALHR010000006">
    <property type="protein sequence ID" value="MEH7828793.1"/>
    <property type="molecule type" value="Genomic_DNA"/>
</dbReference>
<gene>
    <name evidence="8" type="ORF">V6590_11580</name>
</gene>
<keyword evidence="4 6" id="KW-1133">Transmembrane helix</keyword>
<dbReference type="PANTHER" id="PTHR31632:SF2">
    <property type="entry name" value="PLASMA MEMBRANE IRON PERMEASE"/>
    <property type="match status" value="1"/>
</dbReference>
<evidence type="ECO:0000256" key="7">
    <source>
        <dbReference type="SAM" id="SignalP"/>
    </source>
</evidence>
<evidence type="ECO:0000256" key="1">
    <source>
        <dbReference type="ARBA" id="ARBA00004141"/>
    </source>
</evidence>
<dbReference type="PANTHER" id="PTHR31632">
    <property type="entry name" value="IRON TRANSPORTER FTH1"/>
    <property type="match status" value="1"/>
</dbReference>
<accession>A0ABU8BVR9</accession>
<comment type="caution">
    <text evidence="8">The sequence shown here is derived from an EMBL/GenBank/DDBJ whole genome shotgun (WGS) entry which is preliminary data.</text>
</comment>
<dbReference type="Proteomes" id="UP001431963">
    <property type="component" value="Unassembled WGS sequence"/>
</dbReference>
<evidence type="ECO:0000256" key="3">
    <source>
        <dbReference type="ARBA" id="ARBA00022692"/>
    </source>
</evidence>
<name>A0ABU8BVR9_9RHOB</name>
<proteinExistence type="inferred from homology"/>
<feature type="transmembrane region" description="Helical" evidence="6">
    <location>
        <begin position="586"/>
        <end position="605"/>
    </location>
</feature>
<evidence type="ECO:0000256" key="2">
    <source>
        <dbReference type="ARBA" id="ARBA00008333"/>
    </source>
</evidence>
<comment type="subcellular location">
    <subcellularLocation>
        <location evidence="1">Membrane</location>
        <topology evidence="1">Multi-pass membrane protein</topology>
    </subcellularLocation>
</comment>
<feature type="chain" id="PRO_5045176691" evidence="7">
    <location>
        <begin position="22"/>
        <end position="740"/>
    </location>
</feature>
<feature type="transmembrane region" description="Helical" evidence="6">
    <location>
        <begin position="625"/>
        <end position="649"/>
    </location>
</feature>
<sequence>MIRLFISALSFLLVLSGATLADSPSQSAETLRATLGRLERLAYRSESPERSAALAEELAVATAAWQALAPHLGEGPVAGEMTALAEAVAAGDGAGIARARGRIWAGVQAGAMAQGLAALEAGDLPTAHDWLLIRDYARAARDTAATLALAEAGAGRLAMAEAARIVRDELLSTYDGELKLALARAGDDLAKRQSQRLAGDIGRAEGLAALLSPQLQAALGPEGLAQLRADLDRAGSGDAGSLARAAEALASWSAVALSEAERNRRALLLHRYLGMVWIEYKDGVRDGRVTVALEYHEAALFRDRAAMLFADLRPALADKATVARLETLLADLKTLHAAKAEPAVLRGLIDEAQALVAAAFGAATTAGGYAAAVELLPAALDEMLRAAGAGDWVTAEAKRIEAYSWFDPDIEQRLMPRDPGLALRLEALFWEGSAAEPGLGAIIATGKDAPALASVSATLKSRLAEARTQIEAPLSPVTAAVQSAGIILREGLEAVLILAALMAALAGEGIGAAQWRRPVLAGVGLALATSLALWQAARGLIEISTLQRELLEGATALLAVAVLVPLALTIFVPAKGGHVARLRERLDLAGGSAATIFALAFLVVFREGFETVLFYEALLTDAPKGAVLAGLGLGTMAVFVAGFAALVLGRRLPLRLLFTVTGVMLAVLSVMMTGAGIRGLQTAALLPATPVGWFPEAEALQLWLGLFPVAEALLAQAAVLGVYGLAFLWGRKTRAGALRA</sequence>
<feature type="transmembrane region" description="Helical" evidence="6">
    <location>
        <begin position="553"/>
        <end position="574"/>
    </location>
</feature>
<organism evidence="8 9">
    <name type="scientific">Gemmobacter denitrificans</name>
    <dbReference type="NCBI Taxonomy" id="3123040"/>
    <lineage>
        <taxon>Bacteria</taxon>
        <taxon>Pseudomonadati</taxon>
        <taxon>Pseudomonadota</taxon>
        <taxon>Alphaproteobacteria</taxon>
        <taxon>Rhodobacterales</taxon>
        <taxon>Paracoccaceae</taxon>
        <taxon>Gemmobacter</taxon>
    </lineage>
</organism>
<feature type="transmembrane region" description="Helical" evidence="6">
    <location>
        <begin position="486"/>
        <end position="507"/>
    </location>
</feature>
<evidence type="ECO:0000313" key="8">
    <source>
        <dbReference type="EMBL" id="MEH7828793.1"/>
    </source>
</evidence>
<evidence type="ECO:0000256" key="5">
    <source>
        <dbReference type="ARBA" id="ARBA00023136"/>
    </source>
</evidence>
<keyword evidence="3 6" id="KW-0812">Transmembrane</keyword>
<comment type="similarity">
    <text evidence="2">Belongs to the oxidase-dependent Fe transporter (OFeT) (TC 9.A.10.1) family.</text>
</comment>
<dbReference type="RefSeq" id="WP_335423099.1">
    <property type="nucleotide sequence ID" value="NZ_JBALHR010000006.1"/>
</dbReference>
<feature type="signal peptide" evidence="7">
    <location>
        <begin position="1"/>
        <end position="21"/>
    </location>
</feature>
<evidence type="ECO:0000256" key="4">
    <source>
        <dbReference type="ARBA" id="ARBA00022989"/>
    </source>
</evidence>
<feature type="transmembrane region" description="Helical" evidence="6">
    <location>
        <begin position="700"/>
        <end position="729"/>
    </location>
</feature>
<evidence type="ECO:0000313" key="9">
    <source>
        <dbReference type="Proteomes" id="UP001431963"/>
    </source>
</evidence>
<feature type="transmembrane region" description="Helical" evidence="6">
    <location>
        <begin position="656"/>
        <end position="680"/>
    </location>
</feature>
<keyword evidence="7" id="KW-0732">Signal</keyword>
<keyword evidence="9" id="KW-1185">Reference proteome</keyword>
<feature type="transmembrane region" description="Helical" evidence="6">
    <location>
        <begin position="519"/>
        <end position="541"/>
    </location>
</feature>